<dbReference type="OrthoDB" id="7064166at2"/>
<name>A0A1H9A5F8_9GAMM</name>
<protein>
    <submittedName>
        <fullName evidence="1">Uncharacterized protein</fullName>
    </submittedName>
</protein>
<keyword evidence="2" id="KW-1185">Reference proteome</keyword>
<reference evidence="1 2" key="1">
    <citation type="submission" date="2016-10" db="EMBL/GenBank/DDBJ databases">
        <authorList>
            <person name="de Groot N.N."/>
        </authorList>
    </citation>
    <scope>NUCLEOTIDE SEQUENCE [LARGE SCALE GENOMIC DNA]</scope>
    <source>
        <strain evidence="1 2">DSM 25927</strain>
    </source>
</reference>
<dbReference type="AlphaFoldDB" id="A0A1H9A5F8"/>
<organism evidence="1 2">
    <name type="scientific">Solimonas aquatica</name>
    <dbReference type="NCBI Taxonomy" id="489703"/>
    <lineage>
        <taxon>Bacteria</taxon>
        <taxon>Pseudomonadati</taxon>
        <taxon>Pseudomonadota</taxon>
        <taxon>Gammaproteobacteria</taxon>
        <taxon>Nevskiales</taxon>
        <taxon>Nevskiaceae</taxon>
        <taxon>Solimonas</taxon>
    </lineage>
</organism>
<dbReference type="STRING" id="489703.SAMN04488038_101279"/>
<evidence type="ECO:0000313" key="1">
    <source>
        <dbReference type="EMBL" id="SEP71845.1"/>
    </source>
</evidence>
<gene>
    <name evidence="1" type="ORF">SAMN04488038_101279</name>
</gene>
<dbReference type="RefSeq" id="WP_093280975.1">
    <property type="nucleotide sequence ID" value="NZ_FOFS01000001.1"/>
</dbReference>
<dbReference type="Proteomes" id="UP000199233">
    <property type="component" value="Unassembled WGS sequence"/>
</dbReference>
<sequence>MSGRILIHRPAHRRLALTGRDPLEAVAAYERCIGAYLKFLGEEAAKVGYELRQDQHDEEPFFRIDAASRAQQRAIQAWLQSQPDIWNWMP</sequence>
<evidence type="ECO:0000313" key="2">
    <source>
        <dbReference type="Proteomes" id="UP000199233"/>
    </source>
</evidence>
<proteinExistence type="predicted"/>
<dbReference type="EMBL" id="FOFS01000001">
    <property type="protein sequence ID" value="SEP71845.1"/>
    <property type="molecule type" value="Genomic_DNA"/>
</dbReference>
<accession>A0A1H9A5F8</accession>